<feature type="signal peptide" evidence="1">
    <location>
        <begin position="1"/>
        <end position="19"/>
    </location>
</feature>
<feature type="chain" id="PRO_5016110033" evidence="1">
    <location>
        <begin position="20"/>
        <end position="55"/>
    </location>
</feature>
<keyword evidence="1" id="KW-0732">Signal</keyword>
<proteinExistence type="predicted"/>
<dbReference type="Proteomes" id="UP000250991">
    <property type="component" value="Unassembled WGS sequence"/>
</dbReference>
<evidence type="ECO:0000256" key="1">
    <source>
        <dbReference type="SAM" id="SignalP"/>
    </source>
</evidence>
<evidence type="ECO:0000313" key="3">
    <source>
        <dbReference type="Proteomes" id="UP000250991"/>
    </source>
</evidence>
<gene>
    <name evidence="2" type="ORF">NCTC8009_01032</name>
</gene>
<protein>
    <submittedName>
        <fullName evidence="2">Uncharacterized protein</fullName>
    </submittedName>
</protein>
<name>A0A2X3J7N2_ECOLX</name>
<accession>A0A2X3J7N2</accession>
<evidence type="ECO:0000313" key="2">
    <source>
        <dbReference type="EMBL" id="SQD00632.1"/>
    </source>
</evidence>
<sequence length="55" mass="6367">MKACLLLFFYFSLIGQLHGADVKIKENESVMGSTAMTYDLSEEKLMKLKYKITTW</sequence>
<dbReference type="EMBL" id="UARW01000010">
    <property type="protein sequence ID" value="SQD00632.1"/>
    <property type="molecule type" value="Genomic_DNA"/>
</dbReference>
<organism evidence="2 3">
    <name type="scientific">Escherichia coli</name>
    <dbReference type="NCBI Taxonomy" id="562"/>
    <lineage>
        <taxon>Bacteria</taxon>
        <taxon>Pseudomonadati</taxon>
        <taxon>Pseudomonadota</taxon>
        <taxon>Gammaproteobacteria</taxon>
        <taxon>Enterobacterales</taxon>
        <taxon>Enterobacteriaceae</taxon>
        <taxon>Escherichia</taxon>
    </lineage>
</organism>
<dbReference type="AlphaFoldDB" id="A0A2X3J7N2"/>
<reference evidence="2 3" key="1">
    <citation type="submission" date="2018-06" db="EMBL/GenBank/DDBJ databases">
        <authorList>
            <consortium name="Pathogen Informatics"/>
            <person name="Doyle S."/>
        </authorList>
    </citation>
    <scope>NUCLEOTIDE SEQUENCE [LARGE SCALE GENOMIC DNA]</scope>
    <source>
        <strain evidence="2 3">NCTC8009</strain>
    </source>
</reference>